<dbReference type="RefSeq" id="WP_053819937.1">
    <property type="nucleotide sequence ID" value="NZ_CP006911.1"/>
</dbReference>
<dbReference type="InterPro" id="IPR057271">
    <property type="entry name" value="YagK_YfjJ_C"/>
</dbReference>
<feature type="domain" description="YagK/YfjJ C-terminal" evidence="1">
    <location>
        <begin position="51"/>
        <end position="180"/>
    </location>
</feature>
<keyword evidence="3" id="KW-1185">Reference proteome</keyword>
<accession>A0A0M4LEX4</accession>
<evidence type="ECO:0000313" key="3">
    <source>
        <dbReference type="Proteomes" id="UP000068905"/>
    </source>
</evidence>
<dbReference type="AlphaFoldDB" id="A0A0M4LEX4"/>
<dbReference type="Pfam" id="PF11726">
    <property type="entry name" value="YagK_YfjJ_C"/>
    <property type="match status" value="1"/>
</dbReference>
<evidence type="ECO:0000313" key="2">
    <source>
        <dbReference type="EMBL" id="ALE02669.1"/>
    </source>
</evidence>
<dbReference type="Proteomes" id="UP000068905">
    <property type="component" value="Chromosome"/>
</dbReference>
<dbReference type="STRING" id="1125411.W908_03445"/>
<evidence type="ECO:0000259" key="1">
    <source>
        <dbReference type="Pfam" id="PF11726"/>
    </source>
</evidence>
<reference evidence="2 3" key="1">
    <citation type="journal article" date="2015" name="Genome Announc.">
        <title>Genome Sequence of 'Candidatus Thioglobus singularis' Strain PS1, a Mixotroph from the SUP05 Clade of Marine Gammaproteobacteria.</title>
        <authorList>
            <person name="Marshall K.T."/>
            <person name="Morris R.M."/>
        </authorList>
    </citation>
    <scope>NUCLEOTIDE SEQUENCE [LARGE SCALE GENOMIC DNA]</scope>
    <source>
        <strain evidence="2 3">PS1</strain>
    </source>
</reference>
<organism evidence="2 3">
    <name type="scientific">Candidatus Pseudothioglobus singularis PS1</name>
    <dbReference type="NCBI Taxonomy" id="1125411"/>
    <lineage>
        <taxon>Bacteria</taxon>
        <taxon>Pseudomonadati</taxon>
        <taxon>Pseudomonadota</taxon>
        <taxon>Gammaproteobacteria</taxon>
        <taxon>Candidatus Pseudothioglobaceae</taxon>
        <taxon>Candidatus Pseudothioglobus</taxon>
    </lineage>
</organism>
<protein>
    <recommendedName>
        <fullName evidence="1">YagK/YfjJ C-terminal domain-containing protein</fullName>
    </recommendedName>
</protein>
<sequence>MLTKSRMKEHNYCFYNYKEEELFINSSETKGVYPNIIEKIVEQLDTCLAIHKRVLVVRFDLSLNEYSGDNHAISTFINRQKQRMFKTYGVKNIGHAWKRERETSKAQHYHVALFIDGNKIQYPSKLLRQIKAKWFKHGRCWIPDDCFYYLDKSKSNFKQTRGEAIYRLSYLGKTRGTGYKDIQAKNYSVSRLSR</sequence>
<gene>
    <name evidence="2" type="ORF">W908_03445</name>
</gene>
<proteinExistence type="predicted"/>
<dbReference type="KEGG" id="tsn:W908_03445"/>
<name>A0A0M4LEX4_9GAMM</name>
<dbReference type="EMBL" id="CP006911">
    <property type="protein sequence ID" value="ALE02669.1"/>
    <property type="molecule type" value="Genomic_DNA"/>
</dbReference>
<dbReference type="OrthoDB" id="5593782at2"/>